<protein>
    <recommendedName>
        <fullName evidence="2">histone acetyltransferase</fullName>
        <ecNumber evidence="2">2.3.1.48</ecNumber>
    </recommendedName>
</protein>
<dbReference type="CDD" id="cd04301">
    <property type="entry name" value="NAT_SF"/>
    <property type="match status" value="1"/>
</dbReference>
<dbReference type="Proteomes" id="UP000238479">
    <property type="component" value="Chromosome 2"/>
</dbReference>
<evidence type="ECO:0000256" key="3">
    <source>
        <dbReference type="ARBA" id="ARBA00022679"/>
    </source>
</evidence>
<keyword evidence="3 7" id="KW-0808">Transferase</keyword>
<dbReference type="Gene3D" id="3.40.630.30">
    <property type="match status" value="1"/>
</dbReference>
<evidence type="ECO:0000256" key="2">
    <source>
        <dbReference type="ARBA" id="ARBA00013184"/>
    </source>
</evidence>
<evidence type="ECO:0000313" key="8">
    <source>
        <dbReference type="Proteomes" id="UP000238479"/>
    </source>
</evidence>
<keyword evidence="8" id="KW-1185">Reference proteome</keyword>
<dbReference type="GO" id="GO:0004402">
    <property type="term" value="F:histone acetyltransferase activity"/>
    <property type="evidence" value="ECO:0007669"/>
    <property type="project" value="InterPro"/>
</dbReference>
<dbReference type="OrthoDB" id="10253098at2759"/>
<dbReference type="InterPro" id="IPR016181">
    <property type="entry name" value="Acyl_CoA_acyltransferase"/>
</dbReference>
<evidence type="ECO:0000313" key="7">
    <source>
        <dbReference type="EMBL" id="PRQ46769.1"/>
    </source>
</evidence>
<comment type="similarity">
    <text evidence="1">Belongs to the HAT1 family.</text>
</comment>
<organism evidence="7 8">
    <name type="scientific">Rosa chinensis</name>
    <name type="common">China rose</name>
    <dbReference type="NCBI Taxonomy" id="74649"/>
    <lineage>
        <taxon>Eukaryota</taxon>
        <taxon>Viridiplantae</taxon>
        <taxon>Streptophyta</taxon>
        <taxon>Embryophyta</taxon>
        <taxon>Tracheophyta</taxon>
        <taxon>Spermatophyta</taxon>
        <taxon>Magnoliopsida</taxon>
        <taxon>eudicotyledons</taxon>
        <taxon>Gunneridae</taxon>
        <taxon>Pentapetalae</taxon>
        <taxon>rosids</taxon>
        <taxon>fabids</taxon>
        <taxon>Rosales</taxon>
        <taxon>Rosaceae</taxon>
        <taxon>Rosoideae</taxon>
        <taxon>Rosoideae incertae sedis</taxon>
        <taxon>Rosa</taxon>
    </lineage>
</organism>
<dbReference type="GO" id="GO:0005634">
    <property type="term" value="C:nucleus"/>
    <property type="evidence" value="ECO:0007669"/>
    <property type="project" value="InterPro"/>
</dbReference>
<dbReference type="OMA" id="FAHIVEM"/>
<dbReference type="EMBL" id="PDCK01000040">
    <property type="protein sequence ID" value="PRQ46769.1"/>
    <property type="molecule type" value="Genomic_DNA"/>
</dbReference>
<keyword evidence="4 7" id="KW-0012">Acyltransferase</keyword>
<dbReference type="GO" id="GO:0000781">
    <property type="term" value="C:chromosome, telomeric region"/>
    <property type="evidence" value="ECO:0007669"/>
    <property type="project" value="GOC"/>
</dbReference>
<dbReference type="GO" id="GO:0031509">
    <property type="term" value="P:subtelomeric heterochromatin formation"/>
    <property type="evidence" value="ECO:0007669"/>
    <property type="project" value="InterPro"/>
</dbReference>
<evidence type="ECO:0000256" key="4">
    <source>
        <dbReference type="ARBA" id="ARBA00023315"/>
    </source>
</evidence>
<gene>
    <name evidence="7" type="ORF">RchiOBHm_Chr2g0092581</name>
</gene>
<dbReference type="InterPro" id="IPR017380">
    <property type="entry name" value="Hist_AcTrfase_B-typ_cat-su"/>
</dbReference>
<evidence type="ECO:0000259" key="6">
    <source>
        <dbReference type="Pfam" id="PF10394"/>
    </source>
</evidence>
<accession>A0A2P6RK08</accession>
<dbReference type="AlphaFoldDB" id="A0A2P6RK08"/>
<dbReference type="FunFam" id="3.40.630.30:FF:000077">
    <property type="entry name" value="Histone acetyltransferase type B catalytic subunit"/>
    <property type="match status" value="1"/>
</dbReference>
<comment type="caution">
    <text evidence="7">The sequence shown here is derived from an EMBL/GenBank/DDBJ whole genome shotgun (WGS) entry which is preliminary data.</text>
</comment>
<dbReference type="EC" id="2.3.1.48" evidence="2"/>
<comment type="catalytic activity">
    <reaction evidence="5">
        <text>L-lysyl-[protein] + acetyl-CoA = N(6)-acetyl-L-lysyl-[protein] + CoA + H(+)</text>
        <dbReference type="Rhea" id="RHEA:45948"/>
        <dbReference type="Rhea" id="RHEA-COMP:9752"/>
        <dbReference type="Rhea" id="RHEA-COMP:10731"/>
        <dbReference type="ChEBI" id="CHEBI:15378"/>
        <dbReference type="ChEBI" id="CHEBI:29969"/>
        <dbReference type="ChEBI" id="CHEBI:57287"/>
        <dbReference type="ChEBI" id="CHEBI:57288"/>
        <dbReference type="ChEBI" id="CHEBI:61930"/>
        <dbReference type="EC" id="2.3.1.48"/>
    </reaction>
</comment>
<dbReference type="SUPFAM" id="SSF55729">
    <property type="entry name" value="Acyl-CoA N-acyltransferases (Nat)"/>
    <property type="match status" value="1"/>
</dbReference>
<evidence type="ECO:0000256" key="1">
    <source>
        <dbReference type="ARBA" id="ARBA00010543"/>
    </source>
</evidence>
<dbReference type="Gene3D" id="3.90.360.10">
    <property type="entry name" value="Histone acetyl transferase 1 (HAT1), N-terminal domain"/>
    <property type="match status" value="1"/>
</dbReference>
<name>A0A2P6RK08_ROSCH</name>
<sequence length="460" mass="51749">MGQKKAPAADDTLEPKKRRRVGFSSVDAGVEAKDCIKIYLVSSKEEVGAPNSFCLDPVDLNNFFEEDGKIYGYKGLKITIWVSSISFDAYADIAFESTADGGKGITDLKSALEKVFGETLVDSQEEFLQTFSTQRNFIRSIISNGEVLQHKASSTSDVEVIRMVVGKTAAGPLYSRLIPLVFLLVDGASPIDVLDPSWELYLLVEKKTDEQGDIYNILLGFTALYRFYHYPDSSRLRLSQILVLPPYQHKGYGRYILEVLNHVAVSEDIYDFTVEEPLDYFQHVRTCVDVLRLQKLDSVRNAVNLAVSNLTRGKLSKKTSIPRLMPTARVIEDVRKSLKINKKQFLQCWEVFIYLGLDPVDKYMEDFVSIVSNRMKEDLIGKESGTGGKQVIEVPSEYIPEMSFVMFKSNAGEATSTVQVDENQPNQEEQLQQLVDERVNEIKSIAEKVSQHLTSVVESS</sequence>
<reference evidence="7 8" key="1">
    <citation type="journal article" date="2018" name="Nat. Genet.">
        <title>The Rosa genome provides new insights in the design of modern roses.</title>
        <authorList>
            <person name="Bendahmane M."/>
        </authorList>
    </citation>
    <scope>NUCLEOTIDE SEQUENCE [LARGE SCALE GENOMIC DNA]</scope>
    <source>
        <strain evidence="8">cv. Old Blush</strain>
    </source>
</reference>
<feature type="domain" description="Histone acetyl transferase HAT1 N-terminal" evidence="6">
    <location>
        <begin position="30"/>
        <end position="186"/>
    </location>
</feature>
<dbReference type="InterPro" id="IPR037113">
    <property type="entry name" value="Hat1_N_sf"/>
</dbReference>
<dbReference type="Gramene" id="PRQ46769">
    <property type="protein sequence ID" value="PRQ46769"/>
    <property type="gene ID" value="RchiOBHm_Chr2g0092581"/>
</dbReference>
<dbReference type="InterPro" id="IPR019467">
    <property type="entry name" value="Hat1_N"/>
</dbReference>
<evidence type="ECO:0000256" key="5">
    <source>
        <dbReference type="ARBA" id="ARBA00048017"/>
    </source>
</evidence>
<dbReference type="PANTHER" id="PTHR12046">
    <property type="entry name" value="HISTONE ACETYLTRANSFERASE TYPE B CATALYTIC SUBUNIT"/>
    <property type="match status" value="1"/>
</dbReference>
<proteinExistence type="inferred from homology"/>
<dbReference type="Pfam" id="PF10394">
    <property type="entry name" value="Hat1_N"/>
    <property type="match status" value="1"/>
</dbReference>
<dbReference type="STRING" id="74649.A0A2P6RK08"/>